<comment type="subcellular location">
    <subcellularLocation>
        <location evidence="1">Membrane</location>
        <topology evidence="1">Single-pass membrane protein</topology>
    </subcellularLocation>
</comment>
<keyword evidence="3" id="KW-0175">Coiled coil</keyword>
<dbReference type="PANTHER" id="PTHR43327:SF10">
    <property type="entry name" value="STOMATIN-LIKE PROTEIN 2, MITOCHONDRIAL"/>
    <property type="match status" value="1"/>
</dbReference>
<comment type="similarity">
    <text evidence="2">Belongs to the band 7/mec-2 family.</text>
</comment>
<dbReference type="GO" id="GO:0098552">
    <property type="term" value="C:side of membrane"/>
    <property type="evidence" value="ECO:0007669"/>
    <property type="project" value="UniProtKB-ARBA"/>
</dbReference>
<evidence type="ECO:0000256" key="1">
    <source>
        <dbReference type="ARBA" id="ARBA00004167"/>
    </source>
</evidence>
<dbReference type="Gene3D" id="3.30.479.30">
    <property type="entry name" value="Band 7 domain"/>
    <property type="match status" value="1"/>
</dbReference>
<comment type="caution">
    <text evidence="7">The sequence shown here is derived from an EMBL/GenBank/DDBJ whole genome shotgun (WGS) entry which is preliminary data.</text>
</comment>
<dbReference type="FunFam" id="3.30.479.30:FF:000004">
    <property type="entry name" value="Putative membrane protease family, stomatin"/>
    <property type="match status" value="1"/>
</dbReference>
<dbReference type="GO" id="GO:0005886">
    <property type="term" value="C:plasma membrane"/>
    <property type="evidence" value="ECO:0007669"/>
    <property type="project" value="UniProtKB-ARBA"/>
</dbReference>
<proteinExistence type="inferred from homology"/>
<name>A0A154IL40_RHILE</name>
<dbReference type="CDD" id="cd08829">
    <property type="entry name" value="SPFH_paraslipin"/>
    <property type="match status" value="1"/>
</dbReference>
<evidence type="ECO:0000256" key="5">
    <source>
        <dbReference type="SAM" id="Phobius"/>
    </source>
</evidence>
<sequence length="346" mass="37782">MLFGGFDIVVIVLVIFVILVLFAGIKTVPQGYRYTIERFGRYTRTLEPGLNLITPFIERVGAKLNVMEQVLNVPTQEVITKDNASVSADAVSFYQVLNAAQAAYQVSNLENAILNLTMTNIRSVMGSMDLDELLSNRDAINDRLLRVVDEAVHPWGIKVTRVEIKDIQPPRDLVDAMARQMKAEREKRAQVLEAEGSRNAQILRAEGAKQSAILQAEGQREAAFRNAEARERLAEAEAKATKMVSEAIAAGDIQAINYFVAQKYTEALTSIGSAPNSKIVMMPMEASSILSSLGGIGAIAREVFGDAGNSPSMPLPVPPRPRPAPARSTPPINPSTPNPFNPEQER</sequence>
<feature type="region of interest" description="Disordered" evidence="4">
    <location>
        <begin position="307"/>
        <end position="346"/>
    </location>
</feature>
<dbReference type="AlphaFoldDB" id="A0A154IL40"/>
<dbReference type="InterPro" id="IPR050710">
    <property type="entry name" value="Band7/mec-2_domain"/>
</dbReference>
<evidence type="ECO:0000256" key="4">
    <source>
        <dbReference type="SAM" id="MobiDB-lite"/>
    </source>
</evidence>
<keyword evidence="5" id="KW-0812">Transmembrane</keyword>
<dbReference type="PRINTS" id="PR00721">
    <property type="entry name" value="STOMATIN"/>
</dbReference>
<dbReference type="InterPro" id="IPR001107">
    <property type="entry name" value="Band_7"/>
</dbReference>
<protein>
    <recommendedName>
        <fullName evidence="6">Band 7 domain-containing protein</fullName>
    </recommendedName>
</protein>
<feature type="transmembrane region" description="Helical" evidence="5">
    <location>
        <begin position="6"/>
        <end position="25"/>
    </location>
</feature>
<dbReference type="EMBL" id="LVYU01000081">
    <property type="protein sequence ID" value="KZB01243.1"/>
    <property type="molecule type" value="Genomic_DNA"/>
</dbReference>
<accession>A0A154IL40</accession>
<feature type="coiled-coil region" evidence="3">
    <location>
        <begin position="219"/>
        <end position="246"/>
    </location>
</feature>
<dbReference type="PANTHER" id="PTHR43327">
    <property type="entry name" value="STOMATIN-LIKE PROTEIN 2, MITOCHONDRIAL"/>
    <property type="match status" value="1"/>
</dbReference>
<gene>
    <name evidence="7" type="ORF">A4A59_14685</name>
</gene>
<dbReference type="RefSeq" id="WP_062941544.1">
    <property type="nucleotide sequence ID" value="NZ_CP171844.1"/>
</dbReference>
<evidence type="ECO:0000256" key="2">
    <source>
        <dbReference type="ARBA" id="ARBA00008164"/>
    </source>
</evidence>
<evidence type="ECO:0000256" key="3">
    <source>
        <dbReference type="SAM" id="Coils"/>
    </source>
</evidence>
<dbReference type="InterPro" id="IPR036013">
    <property type="entry name" value="Band_7/SPFH_dom_sf"/>
</dbReference>
<evidence type="ECO:0000259" key="6">
    <source>
        <dbReference type="SMART" id="SM00244"/>
    </source>
</evidence>
<organism evidence="7">
    <name type="scientific">Rhizobium leguminosarum</name>
    <dbReference type="NCBI Taxonomy" id="384"/>
    <lineage>
        <taxon>Bacteria</taxon>
        <taxon>Pseudomonadati</taxon>
        <taxon>Pseudomonadota</taxon>
        <taxon>Alphaproteobacteria</taxon>
        <taxon>Hyphomicrobiales</taxon>
        <taxon>Rhizobiaceae</taxon>
        <taxon>Rhizobium/Agrobacterium group</taxon>
        <taxon>Rhizobium</taxon>
    </lineage>
</organism>
<feature type="compositionally biased region" description="Pro residues" evidence="4">
    <location>
        <begin position="313"/>
        <end position="324"/>
    </location>
</feature>
<dbReference type="SUPFAM" id="SSF117892">
    <property type="entry name" value="Band 7/SPFH domain"/>
    <property type="match status" value="1"/>
</dbReference>
<evidence type="ECO:0000313" key="7">
    <source>
        <dbReference type="EMBL" id="KZB01243.1"/>
    </source>
</evidence>
<keyword evidence="5" id="KW-0472">Membrane</keyword>
<feature type="domain" description="Band 7" evidence="6">
    <location>
        <begin position="23"/>
        <end position="181"/>
    </location>
</feature>
<keyword evidence="5" id="KW-1133">Transmembrane helix</keyword>
<dbReference type="SMART" id="SM00244">
    <property type="entry name" value="PHB"/>
    <property type="match status" value="1"/>
</dbReference>
<dbReference type="Pfam" id="PF01145">
    <property type="entry name" value="Band_7"/>
    <property type="match status" value="1"/>
</dbReference>
<reference evidence="7" key="1">
    <citation type="submission" date="2016-03" db="EMBL/GenBank/DDBJ databases">
        <title>Microsymbionts genomes from the relict species Vavilovia formosa.</title>
        <authorList>
            <person name="Chirak E."/>
            <person name="Kimeklis A."/>
            <person name="Kopat V."/>
            <person name="Andronov E."/>
        </authorList>
    </citation>
    <scope>NUCLEOTIDE SEQUENCE [LARGE SCALE GENOMIC DNA]</scope>
    <source>
        <strain evidence="7">Vaf12</strain>
    </source>
</reference>
<feature type="compositionally biased region" description="Pro residues" evidence="4">
    <location>
        <begin position="331"/>
        <end position="340"/>
    </location>
</feature>
<dbReference type="InterPro" id="IPR001972">
    <property type="entry name" value="Stomatin_HflK_fam"/>
</dbReference>